<dbReference type="EMBL" id="JANHOH010000001">
    <property type="protein sequence ID" value="MCQ6957638.1"/>
    <property type="molecule type" value="Genomic_DNA"/>
</dbReference>
<feature type="region of interest" description="Disordered" evidence="1">
    <location>
        <begin position="383"/>
        <end position="404"/>
    </location>
</feature>
<protein>
    <submittedName>
        <fullName evidence="3">Relaxase/mobilization nuclease domain-containing protein</fullName>
    </submittedName>
</protein>
<name>A0ABT1T0W9_9SPHI</name>
<feature type="domain" description="MobA/VirD2-like nuclease" evidence="2">
    <location>
        <begin position="38"/>
        <end position="138"/>
    </location>
</feature>
<organism evidence="3 4">
    <name type="scientific">Mucilaginibacter aquariorum</name>
    <dbReference type="NCBI Taxonomy" id="2967225"/>
    <lineage>
        <taxon>Bacteria</taxon>
        <taxon>Pseudomonadati</taxon>
        <taxon>Bacteroidota</taxon>
        <taxon>Sphingobacteriia</taxon>
        <taxon>Sphingobacteriales</taxon>
        <taxon>Sphingobacteriaceae</taxon>
        <taxon>Mucilaginibacter</taxon>
    </lineage>
</organism>
<evidence type="ECO:0000313" key="3">
    <source>
        <dbReference type="EMBL" id="MCQ6957638.1"/>
    </source>
</evidence>
<evidence type="ECO:0000256" key="1">
    <source>
        <dbReference type="SAM" id="MobiDB-lite"/>
    </source>
</evidence>
<evidence type="ECO:0000259" key="2">
    <source>
        <dbReference type="Pfam" id="PF03432"/>
    </source>
</evidence>
<dbReference type="RefSeq" id="WP_256537836.1">
    <property type="nucleotide sequence ID" value="NZ_JANHOH010000001.1"/>
</dbReference>
<evidence type="ECO:0000313" key="4">
    <source>
        <dbReference type="Proteomes" id="UP001204376"/>
    </source>
</evidence>
<comment type="caution">
    <text evidence="3">The sequence shown here is derived from an EMBL/GenBank/DDBJ whole genome shotgun (WGS) entry which is preliminary data.</text>
</comment>
<accession>A0ABT1T0W9</accession>
<dbReference type="Pfam" id="PF03432">
    <property type="entry name" value="Relaxase"/>
    <property type="match status" value="1"/>
</dbReference>
<reference evidence="3 4" key="1">
    <citation type="submission" date="2022-07" db="EMBL/GenBank/DDBJ databases">
        <title>Mucilaginibacter sp. JC4.</title>
        <authorList>
            <person name="Le V."/>
            <person name="Ko S.-R."/>
            <person name="Ahn C.-Y."/>
            <person name="Oh H.-M."/>
        </authorList>
    </citation>
    <scope>NUCLEOTIDE SEQUENCE [LARGE SCALE GENOMIC DNA]</scope>
    <source>
        <strain evidence="3 4">JC4</strain>
    </source>
</reference>
<dbReference type="Proteomes" id="UP001204376">
    <property type="component" value="Unassembled WGS sequence"/>
</dbReference>
<dbReference type="InterPro" id="IPR005094">
    <property type="entry name" value="Endonuclease_MobA/VirD2"/>
</dbReference>
<sequence length="432" mass="48756">MIVHILPPANGFPAVNYNTDKVDRNKGELMKVCGFGALQGLQHMRPEDYKNHLAMISATKKHVKRPQFHVVISAEGKSYDKHQLTAIGGEWLKAMGYEKQPYLIIFHKDTENNHVHLVTSRIDHSGKKISDRFEKIRAVVELNRVMGVDVKQNAKADIETALAFRFATGAQFRMILESKGYVLRERDGQYQVVKFGKVLDSVNRGLVMGRVNLKEIDQQRKMQVKALFHKYAAMYNTSLEHVRNGYRSEFSTFLKESFGIALMFHASGDKQPYGYSIIDHAGRNVFKGSEIMPLKNLLAIPVGKRHSEMTSVRYEVNPAQLNYYAALLKAALYNYPDFSQGLQHQGLVIFKSNSGFTLHDPSSGVSMNTSDLLNKNEHDVLQNSFSQGHHGDQGNSKTPLPLPGISLASDVDDNAILGMKRRRKKKARTNLR</sequence>
<feature type="compositionally biased region" description="Polar residues" evidence="1">
    <location>
        <begin position="383"/>
        <end position="398"/>
    </location>
</feature>
<keyword evidence="4" id="KW-1185">Reference proteome</keyword>
<proteinExistence type="predicted"/>
<gene>
    <name evidence="3" type="ORF">NPE20_06710</name>
</gene>